<proteinExistence type="predicted"/>
<sequence length="62" mass="7106">MPTKLETILDVSGIHPSAFIREHDDNDVGDDFRRLRHSPHRVHLVSEVWDALAIVDGKYNVD</sequence>
<dbReference type="EMBL" id="NCKW01004909">
    <property type="protein sequence ID" value="POM74227.1"/>
    <property type="molecule type" value="Genomic_DNA"/>
</dbReference>
<dbReference type="Proteomes" id="UP000237271">
    <property type="component" value="Unassembled WGS sequence"/>
</dbReference>
<dbReference type="AlphaFoldDB" id="A0A2P4Y8T3"/>
<accession>A0A2P4Y8T3</accession>
<name>A0A2P4Y8T3_9STRA</name>
<evidence type="ECO:0000313" key="2">
    <source>
        <dbReference type="Proteomes" id="UP000237271"/>
    </source>
</evidence>
<keyword evidence="2" id="KW-1185">Reference proteome</keyword>
<evidence type="ECO:0000313" key="1">
    <source>
        <dbReference type="EMBL" id="POM74227.1"/>
    </source>
</evidence>
<comment type="caution">
    <text evidence="1">The sequence shown here is derived from an EMBL/GenBank/DDBJ whole genome shotgun (WGS) entry which is preliminary data.</text>
</comment>
<reference evidence="1 2" key="1">
    <citation type="journal article" date="2017" name="Genome Biol. Evol.">
        <title>Phytophthora megakarya and P. palmivora, closely related causal agents of cacao black pod rot, underwent increases in genome sizes and gene numbers by different mechanisms.</title>
        <authorList>
            <person name="Ali S.S."/>
            <person name="Shao J."/>
            <person name="Lary D.J."/>
            <person name="Kronmiller B."/>
            <person name="Shen D."/>
            <person name="Strem M.D."/>
            <person name="Amoako-Attah I."/>
            <person name="Akrofi A.Y."/>
            <person name="Begoude B.A."/>
            <person name="Ten Hoopen G.M."/>
            <person name="Coulibaly K."/>
            <person name="Kebe B.I."/>
            <person name="Melnick R.L."/>
            <person name="Guiltinan M.J."/>
            <person name="Tyler B.M."/>
            <person name="Meinhardt L.W."/>
            <person name="Bailey B.A."/>
        </authorList>
    </citation>
    <scope>NUCLEOTIDE SEQUENCE [LARGE SCALE GENOMIC DNA]</scope>
    <source>
        <strain evidence="2">sbr112.9</strain>
    </source>
</reference>
<protein>
    <submittedName>
        <fullName evidence="1">Uncharacterized protein</fullName>
    </submittedName>
</protein>
<organism evidence="1 2">
    <name type="scientific">Phytophthora palmivora</name>
    <dbReference type="NCBI Taxonomy" id="4796"/>
    <lineage>
        <taxon>Eukaryota</taxon>
        <taxon>Sar</taxon>
        <taxon>Stramenopiles</taxon>
        <taxon>Oomycota</taxon>
        <taxon>Peronosporomycetes</taxon>
        <taxon>Peronosporales</taxon>
        <taxon>Peronosporaceae</taxon>
        <taxon>Phytophthora</taxon>
    </lineage>
</organism>
<gene>
    <name evidence="1" type="ORF">PHPALM_8851</name>
</gene>